<keyword evidence="4" id="KW-1185">Reference proteome</keyword>
<dbReference type="GO" id="GO:0061711">
    <property type="term" value="F:tRNA N(6)-L-threonylcarbamoyladenine synthase activity"/>
    <property type="evidence" value="ECO:0007669"/>
    <property type="project" value="UniProtKB-EC"/>
</dbReference>
<reference evidence="3" key="1">
    <citation type="submission" date="2022-02" db="EMBL/GenBank/DDBJ databases">
        <title>Corynebacterium sp. from urogenital microbiome.</title>
        <authorList>
            <person name="Cappelli E.A."/>
            <person name="Ribeiro T.G."/>
            <person name="Peixe L."/>
        </authorList>
    </citation>
    <scope>NUCLEOTIDE SEQUENCE</scope>
    <source>
        <strain evidence="3">C8Ua_172</strain>
    </source>
</reference>
<dbReference type="EC" id="2.3.1.234" evidence="3"/>
<dbReference type="Proteomes" id="UP001146468">
    <property type="component" value="Unassembled WGS sequence"/>
</dbReference>
<dbReference type="SUPFAM" id="SSF53067">
    <property type="entry name" value="Actin-like ATPase domain"/>
    <property type="match status" value="2"/>
</dbReference>
<evidence type="ECO:0000259" key="2">
    <source>
        <dbReference type="Pfam" id="PF00814"/>
    </source>
</evidence>
<dbReference type="InterPro" id="IPR000905">
    <property type="entry name" value="Gcp-like_dom"/>
</dbReference>
<organism evidence="3 4">
    <name type="scientific">Corynebacterium meitnerae</name>
    <dbReference type="NCBI Taxonomy" id="2913498"/>
    <lineage>
        <taxon>Bacteria</taxon>
        <taxon>Bacillati</taxon>
        <taxon>Actinomycetota</taxon>
        <taxon>Actinomycetes</taxon>
        <taxon>Mycobacteriales</taxon>
        <taxon>Corynebacteriaceae</taxon>
        <taxon>Corynebacterium</taxon>
    </lineage>
</organism>
<dbReference type="GO" id="GO:0005829">
    <property type="term" value="C:cytosol"/>
    <property type="evidence" value="ECO:0007669"/>
    <property type="project" value="TreeGrafter"/>
</dbReference>
<feature type="region of interest" description="Disordered" evidence="1">
    <location>
        <begin position="206"/>
        <end position="228"/>
    </location>
</feature>
<dbReference type="Gene3D" id="3.30.420.40">
    <property type="match status" value="2"/>
</dbReference>
<dbReference type="Pfam" id="PF00814">
    <property type="entry name" value="TsaD"/>
    <property type="match status" value="1"/>
</dbReference>
<keyword evidence="3" id="KW-0808">Transferase</keyword>
<dbReference type="InterPro" id="IPR043129">
    <property type="entry name" value="ATPase_NBD"/>
</dbReference>
<name>A0A9X3LUG3_9CORY</name>
<evidence type="ECO:0000313" key="3">
    <source>
        <dbReference type="EMBL" id="MCZ9293894.1"/>
    </source>
</evidence>
<evidence type="ECO:0000256" key="1">
    <source>
        <dbReference type="SAM" id="MobiDB-lite"/>
    </source>
</evidence>
<accession>A0A9X3LUG3</accession>
<dbReference type="PANTHER" id="PTHR11735">
    <property type="entry name" value="TRNA N6-ADENOSINE THREONYLCARBAMOYLTRANSFERASE"/>
    <property type="match status" value="1"/>
</dbReference>
<dbReference type="InterPro" id="IPR022496">
    <property type="entry name" value="T6A_TsaB"/>
</dbReference>
<feature type="domain" description="Gcp-like" evidence="2">
    <location>
        <begin position="33"/>
        <end position="145"/>
    </location>
</feature>
<dbReference type="PANTHER" id="PTHR11735:SF11">
    <property type="entry name" value="TRNA THREONYLCARBAMOYLADENOSINE BIOSYNTHESIS PROTEIN TSAB"/>
    <property type="match status" value="1"/>
</dbReference>
<dbReference type="RefSeq" id="WP_269965325.1">
    <property type="nucleotide sequence ID" value="NZ_JAKMUS010000006.1"/>
</dbReference>
<dbReference type="GO" id="GO:0002949">
    <property type="term" value="P:tRNA threonylcarbamoyladenosine modification"/>
    <property type="evidence" value="ECO:0007669"/>
    <property type="project" value="InterPro"/>
</dbReference>
<evidence type="ECO:0000313" key="4">
    <source>
        <dbReference type="Proteomes" id="UP001146468"/>
    </source>
</evidence>
<keyword evidence="3" id="KW-0012">Acyltransferase</keyword>
<dbReference type="NCBIfam" id="TIGR03725">
    <property type="entry name" value="T6A_YeaZ"/>
    <property type="match status" value="1"/>
</dbReference>
<comment type="caution">
    <text evidence="3">The sequence shown here is derived from an EMBL/GenBank/DDBJ whole genome shotgun (WGS) entry which is preliminary data.</text>
</comment>
<protein>
    <submittedName>
        <fullName evidence="3">tRNA (Adenosine(37)-N6)-threonylcarbamoyltransferase complex dimerization subunit type 1 TsaB</fullName>
        <ecNumber evidence="3">2.3.1.234</ecNumber>
    </submittedName>
</protein>
<proteinExistence type="predicted"/>
<gene>
    <name evidence="3" type="primary">tsaB</name>
    <name evidence="3" type="ORF">L8U60_05270</name>
</gene>
<sequence>MIVLALDTATTDLVAGIVDAQTGDTLAEAVTPTRSHNELLVPTVMELLESARLAFTDIEAIVVGCGPGPFTGLRVGMATASAFGQALGVPVHGVCTHDAVALLMRGSSLILTDARRREVYWARYSDGERVAGPDVIAPGQLEVTPVDVVSVPENLRDKLPEELVSAAGTVTYEAPRAAALVAAARAAVGDLSAPGEPLVPLYLRRPDAKEPAPKPLSPAIPRVSAVEE</sequence>
<dbReference type="AlphaFoldDB" id="A0A9X3LUG3"/>
<dbReference type="EMBL" id="JAKMUS010000006">
    <property type="protein sequence ID" value="MCZ9293894.1"/>
    <property type="molecule type" value="Genomic_DNA"/>
</dbReference>